<evidence type="ECO:0000256" key="3">
    <source>
        <dbReference type="ARBA" id="ARBA00022833"/>
    </source>
</evidence>
<keyword evidence="7" id="KW-1185">Reference proteome</keyword>
<comment type="similarity">
    <text evidence="1">Belongs to the Gfa family.</text>
</comment>
<dbReference type="PANTHER" id="PTHR33337:SF40">
    <property type="entry name" value="CENP-V_GFA DOMAIN-CONTAINING PROTEIN-RELATED"/>
    <property type="match status" value="1"/>
</dbReference>
<evidence type="ECO:0000256" key="4">
    <source>
        <dbReference type="ARBA" id="ARBA00023239"/>
    </source>
</evidence>
<keyword evidence="2" id="KW-0479">Metal-binding</keyword>
<dbReference type="STRING" id="299262.BWR18_15770"/>
<reference evidence="6 7" key="1">
    <citation type="submission" date="2017-01" db="EMBL/GenBank/DDBJ databases">
        <title>Complete genome of Tateyamaria omphalii DOK1-4 isolated from seawater in Dokdo.</title>
        <authorList>
            <person name="Kim J.H."/>
            <person name="Chi W.-J."/>
        </authorList>
    </citation>
    <scope>NUCLEOTIDE SEQUENCE [LARGE SCALE GENOMIC DNA]</scope>
    <source>
        <strain evidence="6 7">DOK1-4</strain>
    </source>
</reference>
<name>A0A1P8MY11_9RHOB</name>
<dbReference type="AlphaFoldDB" id="A0A1P8MY11"/>
<dbReference type="EMBL" id="CP019312">
    <property type="protein sequence ID" value="APX12977.1"/>
    <property type="molecule type" value="Genomic_DNA"/>
</dbReference>
<dbReference type="Gene3D" id="3.90.1590.10">
    <property type="entry name" value="glutathione-dependent formaldehyde- activating enzyme (gfa)"/>
    <property type="match status" value="1"/>
</dbReference>
<keyword evidence="4" id="KW-0456">Lyase</keyword>
<dbReference type="SUPFAM" id="SSF51316">
    <property type="entry name" value="Mss4-like"/>
    <property type="match status" value="1"/>
</dbReference>
<dbReference type="GO" id="GO:0046872">
    <property type="term" value="F:metal ion binding"/>
    <property type="evidence" value="ECO:0007669"/>
    <property type="project" value="UniProtKB-KW"/>
</dbReference>
<dbReference type="OrthoDB" id="9807246at2"/>
<dbReference type="Proteomes" id="UP000186336">
    <property type="component" value="Chromosome"/>
</dbReference>
<dbReference type="GO" id="GO:0016846">
    <property type="term" value="F:carbon-sulfur lyase activity"/>
    <property type="evidence" value="ECO:0007669"/>
    <property type="project" value="InterPro"/>
</dbReference>
<organism evidence="6 7">
    <name type="scientific">Tateyamaria omphalii</name>
    <dbReference type="NCBI Taxonomy" id="299262"/>
    <lineage>
        <taxon>Bacteria</taxon>
        <taxon>Pseudomonadati</taxon>
        <taxon>Pseudomonadota</taxon>
        <taxon>Alphaproteobacteria</taxon>
        <taxon>Rhodobacterales</taxon>
        <taxon>Roseobacteraceae</taxon>
        <taxon>Tateyamaria</taxon>
    </lineage>
</organism>
<dbReference type="InterPro" id="IPR011057">
    <property type="entry name" value="Mss4-like_sf"/>
</dbReference>
<dbReference type="KEGG" id="tom:BWR18_15770"/>
<dbReference type="RefSeq" id="WP_076629398.1">
    <property type="nucleotide sequence ID" value="NZ_CP019312.1"/>
</dbReference>
<dbReference type="PROSITE" id="PS51891">
    <property type="entry name" value="CENP_V_GFA"/>
    <property type="match status" value="1"/>
</dbReference>
<gene>
    <name evidence="6" type="ORF">BWR18_15770</name>
</gene>
<dbReference type="Pfam" id="PF04828">
    <property type="entry name" value="GFA"/>
    <property type="match status" value="1"/>
</dbReference>
<evidence type="ECO:0000313" key="6">
    <source>
        <dbReference type="EMBL" id="APX12977.1"/>
    </source>
</evidence>
<keyword evidence="3" id="KW-0862">Zinc</keyword>
<accession>A0A1P8MY11</accession>
<dbReference type="PANTHER" id="PTHR33337">
    <property type="entry name" value="GFA DOMAIN-CONTAINING PROTEIN"/>
    <property type="match status" value="1"/>
</dbReference>
<evidence type="ECO:0000259" key="5">
    <source>
        <dbReference type="PROSITE" id="PS51891"/>
    </source>
</evidence>
<evidence type="ECO:0000256" key="1">
    <source>
        <dbReference type="ARBA" id="ARBA00005495"/>
    </source>
</evidence>
<evidence type="ECO:0000256" key="2">
    <source>
        <dbReference type="ARBA" id="ARBA00022723"/>
    </source>
</evidence>
<sequence length="147" mass="15641">MSQTGSCVCGAVRFTVTKPVTETGACHCSMCRKWSGGVYLGIQVPKGAMEIEGADNLSVYTSSPWAERVFCKTCGSSLFYRVTAPGPMNGEMHVGMGSFDDPSGIALTGEIFIDRKPDGYAFAGDGRHVMTEAEVLEMFAAPPPEQA</sequence>
<protein>
    <recommendedName>
        <fullName evidence="5">CENP-V/GFA domain-containing protein</fullName>
    </recommendedName>
</protein>
<dbReference type="InterPro" id="IPR006913">
    <property type="entry name" value="CENP-V/GFA"/>
</dbReference>
<feature type="domain" description="CENP-V/GFA" evidence="5">
    <location>
        <begin position="3"/>
        <end position="121"/>
    </location>
</feature>
<evidence type="ECO:0000313" key="7">
    <source>
        <dbReference type="Proteomes" id="UP000186336"/>
    </source>
</evidence>
<proteinExistence type="inferred from homology"/>